<name>A0A1E3JHA0_9TREE</name>
<accession>A0A1E3JHA0</accession>
<sequence length="111" mass="12447">MLQSSISPHTNTNTTMSSQAFILPRASPSLSPSERQRPNHKTTTQLALGRLDPAVFWPKDAIRLIKHKPVFDELQSTRLSGLSALWRRWRRGGRGIGRGWFVGGRWGSLGI</sequence>
<proteinExistence type="predicted"/>
<gene>
    <name evidence="2" type="ORF">I350_07467</name>
</gene>
<dbReference type="Proteomes" id="UP000095149">
    <property type="component" value="Unassembled WGS sequence"/>
</dbReference>
<reference evidence="2 3" key="1">
    <citation type="submission" date="2016-06" db="EMBL/GenBank/DDBJ databases">
        <title>Evolution of pathogenesis and genome organization in the Tremellales.</title>
        <authorList>
            <person name="Cuomo C."/>
            <person name="Litvintseva A."/>
            <person name="Heitman J."/>
            <person name="Chen Y."/>
            <person name="Sun S."/>
            <person name="Springer D."/>
            <person name="Dromer F."/>
            <person name="Young S."/>
            <person name="Zeng Q."/>
            <person name="Chapman S."/>
            <person name="Gujja S."/>
            <person name="Saif S."/>
            <person name="Birren B."/>
        </authorList>
    </citation>
    <scope>NUCLEOTIDE SEQUENCE [LARGE SCALE GENOMIC DNA]</scope>
    <source>
        <strain evidence="2 3">CBS 6273</strain>
    </source>
</reference>
<comment type="caution">
    <text evidence="2">The sequence shown here is derived from an EMBL/GenBank/DDBJ whole genome shotgun (WGS) entry which is preliminary data.</text>
</comment>
<dbReference type="AlphaFoldDB" id="A0A1E3JHA0"/>
<feature type="compositionally biased region" description="Polar residues" evidence="1">
    <location>
        <begin position="1"/>
        <end position="20"/>
    </location>
</feature>
<evidence type="ECO:0000313" key="3">
    <source>
        <dbReference type="Proteomes" id="UP000095149"/>
    </source>
</evidence>
<feature type="region of interest" description="Disordered" evidence="1">
    <location>
        <begin position="1"/>
        <end position="44"/>
    </location>
</feature>
<protein>
    <submittedName>
        <fullName evidence="2">Uncharacterized protein</fullName>
    </submittedName>
</protein>
<dbReference type="OrthoDB" id="10375467at2759"/>
<dbReference type="EMBL" id="MEKH01000012">
    <property type="protein sequence ID" value="ODN99301.1"/>
    <property type="molecule type" value="Genomic_DNA"/>
</dbReference>
<evidence type="ECO:0000313" key="2">
    <source>
        <dbReference type="EMBL" id="ODN99301.1"/>
    </source>
</evidence>
<organism evidence="2 3">
    <name type="scientific">Cryptococcus amylolentus CBS 6273</name>
    <dbReference type="NCBI Taxonomy" id="1296118"/>
    <lineage>
        <taxon>Eukaryota</taxon>
        <taxon>Fungi</taxon>
        <taxon>Dikarya</taxon>
        <taxon>Basidiomycota</taxon>
        <taxon>Agaricomycotina</taxon>
        <taxon>Tremellomycetes</taxon>
        <taxon>Tremellales</taxon>
        <taxon>Cryptococcaceae</taxon>
        <taxon>Cryptococcus</taxon>
    </lineage>
</organism>
<evidence type="ECO:0000256" key="1">
    <source>
        <dbReference type="SAM" id="MobiDB-lite"/>
    </source>
</evidence>